<comment type="catalytic activity">
    <reaction evidence="1">
        <text>[protein]-peptidylproline (omega=180) = [protein]-peptidylproline (omega=0)</text>
        <dbReference type="Rhea" id="RHEA:16237"/>
        <dbReference type="Rhea" id="RHEA-COMP:10747"/>
        <dbReference type="Rhea" id="RHEA-COMP:10748"/>
        <dbReference type="ChEBI" id="CHEBI:83833"/>
        <dbReference type="ChEBI" id="CHEBI:83834"/>
        <dbReference type="EC" id="5.2.1.8"/>
    </reaction>
</comment>
<dbReference type="SUPFAM" id="SSF54534">
    <property type="entry name" value="FKBP-like"/>
    <property type="match status" value="1"/>
</dbReference>
<dbReference type="EC" id="5.2.1.8" evidence="2"/>
<proteinExistence type="predicted"/>
<dbReference type="InterPro" id="IPR023058">
    <property type="entry name" value="PPIase_PpiC_CS"/>
</dbReference>
<keyword evidence="4" id="KW-0574">Periplasm</keyword>
<dbReference type="InterPro" id="IPR000297">
    <property type="entry name" value="PPIase_PpiC"/>
</dbReference>
<dbReference type="PROSITE" id="PS50198">
    <property type="entry name" value="PPIC_PPIASE_2"/>
    <property type="match status" value="1"/>
</dbReference>
<feature type="compositionally biased region" description="Low complexity" evidence="8">
    <location>
        <begin position="411"/>
        <end position="421"/>
    </location>
</feature>
<dbReference type="Pfam" id="PF09312">
    <property type="entry name" value="SurA_N"/>
    <property type="match status" value="1"/>
</dbReference>
<feature type="compositionally biased region" description="Low complexity" evidence="8">
    <location>
        <begin position="533"/>
        <end position="552"/>
    </location>
</feature>
<accession>A0A7W8J5A5</accession>
<gene>
    <name evidence="11" type="ORF">HDF10_000740</name>
</gene>
<dbReference type="InterPro" id="IPR046357">
    <property type="entry name" value="PPIase_dom_sf"/>
</dbReference>
<dbReference type="InterPro" id="IPR027304">
    <property type="entry name" value="Trigger_fact/SurA_dom_sf"/>
</dbReference>
<dbReference type="Gene3D" id="1.10.4030.10">
    <property type="entry name" value="Porin chaperone SurA, peptide-binding domain"/>
    <property type="match status" value="1"/>
</dbReference>
<dbReference type="GO" id="GO:0003755">
    <property type="term" value="F:peptidyl-prolyl cis-trans isomerase activity"/>
    <property type="evidence" value="ECO:0007669"/>
    <property type="project" value="UniProtKB-KW"/>
</dbReference>
<dbReference type="AlphaFoldDB" id="A0A7W8J5A5"/>
<keyword evidence="5 7" id="KW-0697">Rotamase</keyword>
<feature type="signal peptide" evidence="9">
    <location>
        <begin position="1"/>
        <end position="25"/>
    </location>
</feature>
<dbReference type="PANTHER" id="PTHR47245:SF1">
    <property type="entry name" value="FOLDASE PROTEIN PRSA"/>
    <property type="match status" value="1"/>
</dbReference>
<dbReference type="InterPro" id="IPR015391">
    <property type="entry name" value="SurA_N"/>
</dbReference>
<evidence type="ECO:0000313" key="11">
    <source>
        <dbReference type="EMBL" id="MBB5342790.1"/>
    </source>
</evidence>
<feature type="compositionally biased region" description="Low complexity" evidence="8">
    <location>
        <begin position="452"/>
        <end position="467"/>
    </location>
</feature>
<feature type="compositionally biased region" description="Pro residues" evidence="8">
    <location>
        <begin position="625"/>
        <end position="653"/>
    </location>
</feature>
<protein>
    <recommendedName>
        <fullName evidence="2">peptidylprolyl isomerase</fullName>
        <ecNumber evidence="2">5.2.1.8</ecNumber>
    </recommendedName>
</protein>
<evidence type="ECO:0000256" key="1">
    <source>
        <dbReference type="ARBA" id="ARBA00000971"/>
    </source>
</evidence>
<name>A0A7W8J5A5_9BACT</name>
<dbReference type="PROSITE" id="PS01096">
    <property type="entry name" value="PPIC_PPIASE_1"/>
    <property type="match status" value="1"/>
</dbReference>
<evidence type="ECO:0000256" key="4">
    <source>
        <dbReference type="ARBA" id="ARBA00022764"/>
    </source>
</evidence>
<keyword evidence="3 9" id="KW-0732">Signal</keyword>
<evidence type="ECO:0000256" key="2">
    <source>
        <dbReference type="ARBA" id="ARBA00013194"/>
    </source>
</evidence>
<dbReference type="SUPFAM" id="SSF109998">
    <property type="entry name" value="Triger factor/SurA peptide-binding domain-like"/>
    <property type="match status" value="1"/>
</dbReference>
<feature type="compositionally biased region" description="Basic and acidic residues" evidence="8">
    <location>
        <begin position="588"/>
        <end position="598"/>
    </location>
</feature>
<evidence type="ECO:0000256" key="6">
    <source>
        <dbReference type="ARBA" id="ARBA00023235"/>
    </source>
</evidence>
<reference evidence="11 12" key="1">
    <citation type="submission" date="2020-08" db="EMBL/GenBank/DDBJ databases">
        <title>Genomic Encyclopedia of Type Strains, Phase IV (KMG-V): Genome sequencing to study the core and pangenomes of soil and plant-associated prokaryotes.</title>
        <authorList>
            <person name="Whitman W."/>
        </authorList>
    </citation>
    <scope>NUCLEOTIDE SEQUENCE [LARGE SCALE GENOMIC DNA]</scope>
    <source>
        <strain evidence="11 12">M8US30</strain>
    </source>
</reference>
<evidence type="ECO:0000259" key="10">
    <source>
        <dbReference type="PROSITE" id="PS50198"/>
    </source>
</evidence>
<feature type="region of interest" description="Disordered" evidence="8">
    <location>
        <begin position="411"/>
        <end position="653"/>
    </location>
</feature>
<evidence type="ECO:0000256" key="3">
    <source>
        <dbReference type="ARBA" id="ARBA00022729"/>
    </source>
</evidence>
<feature type="compositionally biased region" description="Basic residues" evidence="8">
    <location>
        <begin position="562"/>
        <end position="571"/>
    </location>
</feature>
<feature type="domain" description="PpiC" evidence="10">
    <location>
        <begin position="205"/>
        <end position="306"/>
    </location>
</feature>
<sequence length="653" mass="69137">MTLRISQFAVVCGLGLLTLPGVVQAQAPRYQSPLSVPNAPQPVLTLPVTQPITPNGTVVEDVVVHVNDQIISRSDVERAEQQLAEEARQTGVSATDVADRQKNLLRDMIDKQLLLSRGKELGINADADVIRRLDEIRKQNHMDTMEDLEKAARQQGVSFEDFKAGIRDNVITQQVVRDEVGRRLQITQGQEQAYYDAHKQEFVQPEQIKLSEILIPTAADADDAAVAQAKAKADGIEAKLKDGGNFEELAKANSGGPTADKGGDLGLYKRGALAKVLEDQTFDLKAGEWTAPIRTRQGFVILKVTDHVVSGVPPLKDVEQQIQEAMYSEQMQPALRAYLTKLREEAYIDIRAGYVDSGASAKQTKPVFTAYAPPVVKKKTVQQKKRFDRGTKFSTAAKTTAAPVAKQVAAVATPTTTTKNGKPAKPKKVKREKVRFGQAPRNSLPAGPEETASGSDVGAGAASASSAPEQTAAPGTAIAPLETGAQESSSDAGPNPLVATAPVVGKTRFSDRAKVDAAAKKTAKVKKVKEKAAAAPAPASAEEKATQQTQAAPLGLNGDTAKKKKKKKVKGAKKERLQNQAPAPPKAPLDETPSKAPDRGTPLEGVHGTGTPAPKASDKTTVPPATAPPASNPPDAGQPPATPGSPIPTPPPQ</sequence>
<dbReference type="InterPro" id="IPR050245">
    <property type="entry name" value="PrsA_foldase"/>
</dbReference>
<comment type="caution">
    <text evidence="11">The sequence shown here is derived from an EMBL/GenBank/DDBJ whole genome shotgun (WGS) entry which is preliminary data.</text>
</comment>
<dbReference type="Pfam" id="PF13616">
    <property type="entry name" value="Rotamase_3"/>
    <property type="match status" value="1"/>
</dbReference>
<evidence type="ECO:0000256" key="9">
    <source>
        <dbReference type="SAM" id="SignalP"/>
    </source>
</evidence>
<dbReference type="EMBL" id="JACHDZ010000001">
    <property type="protein sequence ID" value="MBB5342790.1"/>
    <property type="molecule type" value="Genomic_DNA"/>
</dbReference>
<keyword evidence="6 7" id="KW-0413">Isomerase</keyword>
<feature type="chain" id="PRO_5030708905" description="peptidylprolyl isomerase" evidence="9">
    <location>
        <begin position="26"/>
        <end position="653"/>
    </location>
</feature>
<evidence type="ECO:0000256" key="5">
    <source>
        <dbReference type="ARBA" id="ARBA00023110"/>
    </source>
</evidence>
<feature type="compositionally biased region" description="Basic residues" evidence="8">
    <location>
        <begin position="422"/>
        <end position="433"/>
    </location>
</feature>
<dbReference type="Gene3D" id="3.10.50.40">
    <property type="match status" value="1"/>
</dbReference>
<feature type="compositionally biased region" description="Basic and acidic residues" evidence="8">
    <location>
        <begin position="508"/>
        <end position="519"/>
    </location>
</feature>
<evidence type="ECO:0000256" key="8">
    <source>
        <dbReference type="SAM" id="MobiDB-lite"/>
    </source>
</evidence>
<dbReference type="Proteomes" id="UP000569092">
    <property type="component" value="Unassembled WGS sequence"/>
</dbReference>
<organism evidence="11 12">
    <name type="scientific">Tunturiibacter lichenicola</name>
    <dbReference type="NCBI Taxonomy" id="2051959"/>
    <lineage>
        <taxon>Bacteria</taxon>
        <taxon>Pseudomonadati</taxon>
        <taxon>Acidobacteriota</taxon>
        <taxon>Terriglobia</taxon>
        <taxon>Terriglobales</taxon>
        <taxon>Acidobacteriaceae</taxon>
        <taxon>Tunturiibacter</taxon>
    </lineage>
</organism>
<dbReference type="PANTHER" id="PTHR47245">
    <property type="entry name" value="PEPTIDYLPROLYL ISOMERASE"/>
    <property type="match status" value="1"/>
</dbReference>
<evidence type="ECO:0000256" key="7">
    <source>
        <dbReference type="PROSITE-ProRule" id="PRU00278"/>
    </source>
</evidence>
<evidence type="ECO:0000313" key="12">
    <source>
        <dbReference type="Proteomes" id="UP000569092"/>
    </source>
</evidence>